<dbReference type="EMBL" id="PSYR01000002">
    <property type="protein sequence ID" value="RCN56158.1"/>
    <property type="molecule type" value="Genomic_DNA"/>
</dbReference>
<dbReference type="RefSeq" id="WP_065968902.1">
    <property type="nucleotide sequence ID" value="NZ_CP080624.1"/>
</dbReference>
<sequence>MSTNEGLLDRVIRVIIGLVLIALAVTGRWSPWGWIGVLPLITGLVGFCGLYQILGIKTCPVRAEKRRQS</sequence>
<name>A0A1C2G468_9GAMM</name>
<comment type="caution">
    <text evidence="1">The sequence shown here is derived from an EMBL/GenBank/DDBJ whole genome shotgun (WGS) entry which is preliminary data.</text>
</comment>
<evidence type="ECO:0000313" key="2">
    <source>
        <dbReference type="Proteomes" id="UP000253250"/>
    </source>
</evidence>
<evidence type="ECO:0000313" key="1">
    <source>
        <dbReference type="EMBL" id="RCN56158.1"/>
    </source>
</evidence>
<gene>
    <name evidence="1" type="ORF">C4900_09865</name>
</gene>
<reference evidence="1 2" key="1">
    <citation type="submission" date="2018-02" db="EMBL/GenBank/DDBJ databases">
        <title>Insights into the biology of acidophilic members of the Acidiferrobacteraceae family derived from comparative genomic analyses.</title>
        <authorList>
            <person name="Issotta F."/>
            <person name="Thyssen C."/>
            <person name="Mena C."/>
            <person name="Moya A."/>
            <person name="Bellenberg S."/>
            <person name="Sproer C."/>
            <person name="Covarrubias P.C."/>
            <person name="Sand W."/>
            <person name="Quatrini R."/>
            <person name="Vera M."/>
        </authorList>
    </citation>
    <scope>NUCLEOTIDE SEQUENCE [LARGE SCALE GENOMIC DNA]</scope>
    <source>
        <strain evidence="2">m-1</strain>
    </source>
</reference>
<proteinExistence type="predicted"/>
<dbReference type="Proteomes" id="UP000253250">
    <property type="component" value="Unassembled WGS sequence"/>
</dbReference>
<dbReference type="Pfam" id="PF11127">
    <property type="entry name" value="YgaP-like_TM"/>
    <property type="match status" value="1"/>
</dbReference>
<protein>
    <submittedName>
        <fullName evidence="1">DUF2892 domain-containing protein</fullName>
    </submittedName>
</protein>
<dbReference type="InterPro" id="IPR021309">
    <property type="entry name" value="YgaP-like_TM"/>
</dbReference>
<accession>A0A1C2G468</accession>
<organism evidence="1 2">
    <name type="scientific">Acidiferrobacter thiooxydans</name>
    <dbReference type="NCBI Taxonomy" id="163359"/>
    <lineage>
        <taxon>Bacteria</taxon>
        <taxon>Pseudomonadati</taxon>
        <taxon>Pseudomonadota</taxon>
        <taxon>Gammaproteobacteria</taxon>
        <taxon>Acidiferrobacterales</taxon>
        <taxon>Acidiferrobacteraceae</taxon>
        <taxon>Acidiferrobacter</taxon>
    </lineage>
</organism>
<dbReference type="AlphaFoldDB" id="A0A1C2G468"/>
<dbReference type="OrthoDB" id="9804804at2"/>
<keyword evidence="2" id="KW-1185">Reference proteome</keyword>